<protein>
    <submittedName>
        <fullName evidence="1">Uncharacterized protein</fullName>
    </submittedName>
</protein>
<evidence type="ECO:0000313" key="2">
    <source>
        <dbReference type="Proteomes" id="UP001527090"/>
    </source>
</evidence>
<name>A0ABT4E9Z5_PAEAL</name>
<dbReference type="InterPro" id="IPR058701">
    <property type="entry name" value="PhiTE_072-like"/>
</dbReference>
<keyword evidence="2" id="KW-1185">Reference proteome</keyword>
<evidence type="ECO:0000313" key="1">
    <source>
        <dbReference type="EMBL" id="MCY9530554.1"/>
    </source>
</evidence>
<comment type="caution">
    <text evidence="1">The sequence shown here is derived from an EMBL/GenBank/DDBJ whole genome shotgun (WGS) entry which is preliminary data.</text>
</comment>
<gene>
    <name evidence="1" type="ORF">M5X04_14625</name>
</gene>
<proteinExistence type="predicted"/>
<dbReference type="Proteomes" id="UP001527090">
    <property type="component" value="Unassembled WGS sequence"/>
</dbReference>
<organism evidence="1 2">
    <name type="scientific">Paenibacillus alvei</name>
    <name type="common">Bacillus alvei</name>
    <dbReference type="NCBI Taxonomy" id="44250"/>
    <lineage>
        <taxon>Bacteria</taxon>
        <taxon>Bacillati</taxon>
        <taxon>Bacillota</taxon>
        <taxon>Bacilli</taxon>
        <taxon>Bacillales</taxon>
        <taxon>Paenibacillaceae</taxon>
        <taxon>Paenibacillus</taxon>
    </lineage>
</organism>
<sequence length="173" mass="20266">MSEVKIWRYYIPPVDSVEGWGVFILDSTGMFAAVTDYGNAAYKWPLHAEEDFRRFFAKGVSGGYLLQKLFYEQKKYDNEATLQDVKEFIMVCRREGSYSREKAREEWDLLSYYDDLDNDASFVRWYDHTSLSDAGEFYKTSYSASARAFVNKLIPRLSEAIREELAKESEQNE</sequence>
<reference evidence="1 2" key="1">
    <citation type="submission" date="2022-05" db="EMBL/GenBank/DDBJ databases">
        <title>Genome Sequencing of Bee-Associated Microbes.</title>
        <authorList>
            <person name="Dunlap C."/>
        </authorList>
    </citation>
    <scope>NUCLEOTIDE SEQUENCE [LARGE SCALE GENOMIC DNA]</scope>
    <source>
        <strain evidence="1 2">NRRL NRS-750</strain>
    </source>
</reference>
<accession>A0ABT4E9Z5</accession>
<dbReference type="EMBL" id="JAMDLY010000012">
    <property type="protein sequence ID" value="MCY9530554.1"/>
    <property type="molecule type" value="Genomic_DNA"/>
</dbReference>
<dbReference type="RefSeq" id="WP_268632306.1">
    <property type="nucleotide sequence ID" value="NZ_JAMDLY010000012.1"/>
</dbReference>
<dbReference type="Pfam" id="PF26211">
    <property type="entry name" value="Phage_phiTE_072"/>
    <property type="match status" value="1"/>
</dbReference>